<keyword evidence="5" id="KW-1185">Reference proteome</keyword>
<dbReference type="CDD" id="cd21179">
    <property type="entry name" value="LIC_1098-like"/>
    <property type="match status" value="1"/>
</dbReference>
<protein>
    <recommendedName>
        <fullName evidence="3">DUF7790 domain-containing protein</fullName>
    </recommendedName>
</protein>
<dbReference type="RefSeq" id="WP_267539153.1">
    <property type="nucleotide sequence ID" value="NZ_JAPNKA010000001.1"/>
</dbReference>
<feature type="region of interest" description="Disordered" evidence="1">
    <location>
        <begin position="329"/>
        <end position="350"/>
    </location>
</feature>
<evidence type="ECO:0000259" key="3">
    <source>
        <dbReference type="Pfam" id="PF25046"/>
    </source>
</evidence>
<dbReference type="Pfam" id="PF25046">
    <property type="entry name" value="DUF7790"/>
    <property type="match status" value="1"/>
</dbReference>
<feature type="compositionally biased region" description="Basic residues" evidence="1">
    <location>
        <begin position="333"/>
        <end position="343"/>
    </location>
</feature>
<comment type="caution">
    <text evidence="4">The sequence shown here is derived from an EMBL/GenBank/DDBJ whole genome shotgun (WGS) entry which is preliminary data.</text>
</comment>
<gene>
    <name evidence="4" type="ORF">OV287_39195</name>
</gene>
<evidence type="ECO:0000313" key="4">
    <source>
        <dbReference type="EMBL" id="MCY1080492.1"/>
    </source>
</evidence>
<dbReference type="InterPro" id="IPR056692">
    <property type="entry name" value="DUF7790"/>
</dbReference>
<feature type="domain" description="DUF7790" evidence="3">
    <location>
        <begin position="46"/>
        <end position="314"/>
    </location>
</feature>
<name>A0ABT4AFM3_9BACT</name>
<evidence type="ECO:0000256" key="1">
    <source>
        <dbReference type="SAM" id="MobiDB-lite"/>
    </source>
</evidence>
<dbReference type="Proteomes" id="UP001207654">
    <property type="component" value="Unassembled WGS sequence"/>
</dbReference>
<feature type="chain" id="PRO_5045525223" description="DUF7790 domain-containing protein" evidence="2">
    <location>
        <begin position="20"/>
        <end position="350"/>
    </location>
</feature>
<evidence type="ECO:0000313" key="5">
    <source>
        <dbReference type="Proteomes" id="UP001207654"/>
    </source>
</evidence>
<proteinExistence type="predicted"/>
<sequence length="350" mass="39492">MPVMRVLALVTLLATSVAAASEPALASFAQLPADPAPPELVRDSHYWISNEDHLELFHDSVKDKGGIYLGVGSDQNYLLGAWARAELFVLMDFDQSIVDLHRIYRVVFLAAETPQEFLRLWRRESRPELRRLIEEGYPDRKERAGALRALGTARGAVERRLDRVVEQMAKASLPCFLVDAAEYAHIRRLYQENKVFMVRGDLTARRTVSAVGQAAAQAGKKVGVLYLSNAEQYFPYDAQYRNNIRALPLDESSVVVRTSGQRGISHVKGTYYHYNTQSGSSFVAWLADAKTRDVRAMLRYAPDTGKARGLSRLDTGPTEAREALKQKLLEKRAKQRGRQSSRTRRSEVRR</sequence>
<evidence type="ECO:0000256" key="2">
    <source>
        <dbReference type="SAM" id="SignalP"/>
    </source>
</evidence>
<dbReference type="EMBL" id="JAPNKA010000001">
    <property type="protein sequence ID" value="MCY1080492.1"/>
    <property type="molecule type" value="Genomic_DNA"/>
</dbReference>
<keyword evidence="2" id="KW-0732">Signal</keyword>
<reference evidence="4 5" key="1">
    <citation type="submission" date="2022-11" db="EMBL/GenBank/DDBJ databases">
        <title>Minimal conservation of predation-associated metabolite biosynthetic gene clusters underscores biosynthetic potential of Myxococcota including descriptions for ten novel species: Archangium lansinium sp. nov., Myxococcus landrumus sp. nov., Nannocystis bai.</title>
        <authorList>
            <person name="Ahearne A."/>
            <person name="Stevens C."/>
            <person name="Phillips K."/>
        </authorList>
    </citation>
    <scope>NUCLEOTIDE SEQUENCE [LARGE SCALE GENOMIC DNA]</scope>
    <source>
        <strain evidence="4 5">MIWBW</strain>
    </source>
</reference>
<feature type="signal peptide" evidence="2">
    <location>
        <begin position="1"/>
        <end position="19"/>
    </location>
</feature>
<organism evidence="4 5">
    <name type="scientific">Archangium lansingense</name>
    <dbReference type="NCBI Taxonomy" id="2995310"/>
    <lineage>
        <taxon>Bacteria</taxon>
        <taxon>Pseudomonadati</taxon>
        <taxon>Myxococcota</taxon>
        <taxon>Myxococcia</taxon>
        <taxon>Myxococcales</taxon>
        <taxon>Cystobacterineae</taxon>
        <taxon>Archangiaceae</taxon>
        <taxon>Archangium</taxon>
    </lineage>
</organism>
<accession>A0ABT4AFM3</accession>